<evidence type="ECO:0000313" key="2">
    <source>
        <dbReference type="Proteomes" id="UP000028704"/>
    </source>
</evidence>
<dbReference type="AlphaFoldDB" id="A0A922NUH2"/>
<protein>
    <submittedName>
        <fullName evidence="1">Uncharacterized protein</fullName>
    </submittedName>
</protein>
<accession>A0A922NUH2</accession>
<comment type="caution">
    <text evidence="1">The sequence shown here is derived from an EMBL/GenBank/DDBJ whole genome shotgun (WGS) entry which is preliminary data.</text>
</comment>
<evidence type="ECO:0000313" key="1">
    <source>
        <dbReference type="EMBL" id="KED04522.1"/>
    </source>
</evidence>
<reference evidence="1 2" key="1">
    <citation type="journal article" date="2014" name="Int. J. Syst. Evol. Microbiol.">
        <title>Phylogenomics and the dynamic genome evolution of the genus Streptococcus.</title>
        <authorList>
            <consortium name="The Broad Institute Genome Sequencing Platform"/>
            <person name="Richards V.P."/>
            <person name="Palmer S.R."/>
            <person name="Pavinski Bitar P.D."/>
            <person name="Qin X."/>
            <person name="Weinstock G.M."/>
            <person name="Highlander S.K."/>
            <person name="Town C.D."/>
            <person name="Burne R.A."/>
            <person name="Stanhope M.J."/>
        </authorList>
    </citation>
    <scope>NUCLEOTIDE SEQUENCE [LARGE SCALE GENOMIC DNA]</scope>
    <source>
        <strain evidence="1 2">CECT 5772</strain>
    </source>
</reference>
<sequence length="30" mass="3461">MLLFLLAQLNISSEGYDFGEMVSTKKPYKH</sequence>
<dbReference type="EMBL" id="AWEX01000034">
    <property type="protein sequence ID" value="KED04522.1"/>
    <property type="molecule type" value="Genomic_DNA"/>
</dbReference>
<name>A0A922NUH2_9STRE</name>
<gene>
    <name evidence="1" type="ORF">CECT5772_04456</name>
</gene>
<proteinExistence type="predicted"/>
<organism evidence="1 2">
    <name type="scientific">Streptococcus equi subsp. ruminatorum CECT 5772</name>
    <dbReference type="NCBI Taxonomy" id="1051981"/>
    <lineage>
        <taxon>Bacteria</taxon>
        <taxon>Bacillati</taxon>
        <taxon>Bacillota</taxon>
        <taxon>Bacilli</taxon>
        <taxon>Lactobacillales</taxon>
        <taxon>Streptococcaceae</taxon>
        <taxon>Streptococcus</taxon>
    </lineage>
</organism>
<dbReference type="Proteomes" id="UP000028704">
    <property type="component" value="Unassembled WGS sequence"/>
</dbReference>